<gene>
    <name evidence="1" type="ORF">SCARUB_01681</name>
</gene>
<protein>
    <submittedName>
        <fullName evidence="1">Uncharacterized protein</fullName>
    </submittedName>
</protein>
<reference evidence="1 2" key="1">
    <citation type="submission" date="2016-07" db="EMBL/GenBank/DDBJ databases">
        <title>Draft genome of Scalindua rubra, obtained from a brine-seawater interface in the Red Sea, sheds light on salt adaptation in anammox bacteria.</title>
        <authorList>
            <person name="Speth D.R."/>
            <person name="Lagkouvardos I."/>
            <person name="Wang Y."/>
            <person name="Qian P.-Y."/>
            <person name="Dutilh B.E."/>
            <person name="Jetten M.S."/>
        </authorList>
    </citation>
    <scope>NUCLEOTIDE SEQUENCE [LARGE SCALE GENOMIC DNA]</scope>
    <source>
        <strain evidence="1">BSI-1</strain>
    </source>
</reference>
<dbReference type="Proteomes" id="UP000094056">
    <property type="component" value="Unassembled WGS sequence"/>
</dbReference>
<sequence>MDIQAIIILVAMVKLLMVKIGKMIEKKDDERMWAFFKGVLDEWLGIMYEATTEYMAGLEPAAKKQFTEALKIFHGVKRHDTEKKLDQILEILTKKQENN</sequence>
<proteinExistence type="predicted"/>
<organism evidence="1 2">
    <name type="scientific">Candidatus Scalindua rubra</name>
    <dbReference type="NCBI Taxonomy" id="1872076"/>
    <lineage>
        <taxon>Bacteria</taxon>
        <taxon>Pseudomonadati</taxon>
        <taxon>Planctomycetota</taxon>
        <taxon>Candidatus Brocadiia</taxon>
        <taxon>Candidatus Brocadiales</taxon>
        <taxon>Candidatus Scalinduaceae</taxon>
        <taxon>Candidatus Scalindua</taxon>
    </lineage>
</organism>
<evidence type="ECO:0000313" key="2">
    <source>
        <dbReference type="Proteomes" id="UP000094056"/>
    </source>
</evidence>
<dbReference type="AlphaFoldDB" id="A0A1E3XC74"/>
<comment type="caution">
    <text evidence="1">The sequence shown here is derived from an EMBL/GenBank/DDBJ whole genome shotgun (WGS) entry which is preliminary data.</text>
</comment>
<dbReference type="EMBL" id="MAYW01000035">
    <property type="protein sequence ID" value="ODS33203.1"/>
    <property type="molecule type" value="Genomic_DNA"/>
</dbReference>
<evidence type="ECO:0000313" key="1">
    <source>
        <dbReference type="EMBL" id="ODS33203.1"/>
    </source>
</evidence>
<accession>A0A1E3XC74</accession>
<name>A0A1E3XC74_9BACT</name>